<evidence type="ECO:0000259" key="3">
    <source>
        <dbReference type="Pfam" id="PF07593"/>
    </source>
</evidence>
<evidence type="ECO:0000313" key="4">
    <source>
        <dbReference type="EMBL" id="VAW17433.1"/>
    </source>
</evidence>
<dbReference type="Pfam" id="PF13517">
    <property type="entry name" value="FG-GAP_3"/>
    <property type="match status" value="2"/>
</dbReference>
<dbReference type="InterPro" id="IPR013517">
    <property type="entry name" value="FG-GAP"/>
</dbReference>
<keyword evidence="1" id="KW-0732">Signal</keyword>
<keyword evidence="2" id="KW-0472">Membrane</keyword>
<dbReference type="Pfam" id="PF07593">
    <property type="entry name" value="UnbV_ASPIC"/>
    <property type="match status" value="1"/>
</dbReference>
<keyword evidence="2" id="KW-0812">Transmembrane</keyword>
<dbReference type="PANTHER" id="PTHR16026">
    <property type="entry name" value="CARTILAGE ACIDIC PROTEIN 1"/>
    <property type="match status" value="1"/>
</dbReference>
<evidence type="ECO:0000256" key="2">
    <source>
        <dbReference type="SAM" id="Phobius"/>
    </source>
</evidence>
<dbReference type="SUPFAM" id="SSF69318">
    <property type="entry name" value="Integrin alpha N-terminal domain"/>
    <property type="match status" value="1"/>
</dbReference>
<dbReference type="InterPro" id="IPR027039">
    <property type="entry name" value="Crtac1"/>
</dbReference>
<accession>A0A3B0TMK9</accession>
<protein>
    <recommendedName>
        <fullName evidence="3">ASPIC/UnbV domain-containing protein</fullName>
    </recommendedName>
</protein>
<feature type="domain" description="ASPIC/UnbV" evidence="3">
    <location>
        <begin position="491"/>
        <end position="558"/>
    </location>
</feature>
<organism evidence="4">
    <name type="scientific">hydrothermal vent metagenome</name>
    <dbReference type="NCBI Taxonomy" id="652676"/>
    <lineage>
        <taxon>unclassified sequences</taxon>
        <taxon>metagenomes</taxon>
        <taxon>ecological metagenomes</taxon>
    </lineage>
</organism>
<dbReference type="EMBL" id="UOEP01000073">
    <property type="protein sequence ID" value="VAW17433.1"/>
    <property type="molecule type" value="Genomic_DNA"/>
</dbReference>
<name>A0A3B0TMK9_9ZZZZ</name>
<sequence>MKSNIQSKNNKIRKIILCPISIIIIFLLFSPTPKLSAQSSKAGFTDVTKQAGIDFRYTFGDYTYGNILESSGSGITIFDYNNDGLPDLYMLNGTYLEGISDPAGKVFKNTRNKLYKNNGGGTFTEVSHEAGVDDPSWGMAAGAIDFDSDGDEDLYLLNYGPNVFYRNNGDGTFSDITESLGLKGPEMLNGFTKWSVGVAFWDFNSDNKIDAMVGNFLAFDPGYVSPTNPGMMPHPSEYKGQASMLYQQLPNGRFREVTKEHGLFFPDSKCMGLTVFDYDNDGDLDIFQGNDHQLNFLFRDDGQKYVDVAIASGVAANSHGVPTGSMHGSIGDIDGDGLIDLLVTDLRYGALYRNIGNGLFEDITEKSGVAGAFAGKGAWAAALFDYDNDGDLDIFSANGTAEELILQYPLLLENDGKGHFKDVGFEKSNYFSTKRSGRAAAVWDYDNDGDMDIIVSHIDLQATATLLRNDGGNSNHWLGLKLKGKNGPASAIGATITVKSGDKKQTYINQWATSYLSNNDPRVHIGLGLNNYIDQIEILWSDGKKEVYNNPPVDRYLTIKQGTGILQK</sequence>
<dbReference type="InterPro" id="IPR028994">
    <property type="entry name" value="Integrin_alpha_N"/>
</dbReference>
<dbReference type="Gene3D" id="2.130.10.130">
    <property type="entry name" value="Integrin alpha, N-terminal"/>
    <property type="match status" value="1"/>
</dbReference>
<gene>
    <name evidence="4" type="ORF">MNBD_BACTEROID01-802</name>
</gene>
<dbReference type="PANTHER" id="PTHR16026:SF0">
    <property type="entry name" value="CARTILAGE ACIDIC PROTEIN 1"/>
    <property type="match status" value="1"/>
</dbReference>
<dbReference type="AlphaFoldDB" id="A0A3B0TMK9"/>
<keyword evidence="2" id="KW-1133">Transmembrane helix</keyword>
<proteinExistence type="predicted"/>
<dbReference type="InterPro" id="IPR011519">
    <property type="entry name" value="UnbV_ASPIC"/>
</dbReference>
<evidence type="ECO:0000256" key="1">
    <source>
        <dbReference type="ARBA" id="ARBA00022729"/>
    </source>
</evidence>
<feature type="transmembrane region" description="Helical" evidence="2">
    <location>
        <begin position="12"/>
        <end position="30"/>
    </location>
</feature>
<reference evidence="4" key="1">
    <citation type="submission" date="2018-06" db="EMBL/GenBank/DDBJ databases">
        <authorList>
            <person name="Zhirakovskaya E."/>
        </authorList>
    </citation>
    <scope>NUCLEOTIDE SEQUENCE</scope>
</reference>